<dbReference type="InterPro" id="IPR006571">
    <property type="entry name" value="TLDc_dom"/>
</dbReference>
<sequence>MHTLKDLTRKVSTGTRIQPEEGFDVPVVPSAEFDEEDLEFFENFPLIPDKEREETVFSLDEELETGESNIDFNKYLITREATGTQDKQFDVSRGNRKANESKHVASELRSSPIIKGMSPGLSPAVLGSSPVYHGVADPGSSPASQGVSPKPKAFFGIGHWTKPHALDQKNNAKNNPSSSPSLQHQNDQSIEAWVQDTQKPEVESKDETVGKKKSLFKGKLWPRRHSVHNEIPLTLLKMANIDAKTSNAVVRSSSDRRVSVQELPKHVPPTKEQLLVELKARQKNEERKRKTSLGIMNRIRSYSTASDHKHPDREKPQQQNEGMTKHEPRIIKLGNEDTKKGHFWLRRRSSVDLPIITLQKPDNDHPTVSHSFSGRETSFLSESPKYSLLKDSDTDIFMEDGEGPRVRKNTSESKKKKAGIFAHLVRRRSSGKRPQINAEASTGNQQPNEEGGLVYETKVRKKSDESKKRPSLFGQRIRRHSSTQNPKQQLDAEVEALEHEEKKKGVVGARRHSSLNEPKPEGLIRPPRVKKLINDNSGTKMSGRSYSTSDAPNLEALTIPPRLRKTSSDNTKKVTLFGRHSQDHSVAMNSKDNTTALDQHTSHSYSERGTNYFDQILKNIYNEHDNLTHLMKGRITPEKSEEPKRHNSFKENDQVKSPSEQVYSPSEQVYTPSEQVYSPSEQVGSPSEQVYSPNGQIKASDEQIKAPPRRRRTGAVMLDHQPEEITPIARERVYSLERQAVYNNHRDFLRGKFKAQFNVSESDDDADERVTGVEKEPNPSIWYVNSDSSNVPMVTSMMSSDAGNHGTNDKRSPAPRTKPKGTTEYEVKLHDTLASIAAQFDTTPSELIKLNKLVMRTVFPQQVLYVPDGSASLSDEDISTPPPLVSPQEKIKFDVPLVKMADKPPAKIPGHVERQISPVSPPHDPEILLPHKLSEDEVETIDKECLERFIKINVKHITDGQGVVSGTLLVTPNAVMFDPNVSDPLVLEHGAEKYGMITPMDMVISAAMYHDIAAMKLRGQKGADTSLPKPQIYHTHTCPLYHHKDHLDSPDNNELATDLDSMRPSRSTTVESLLSEAGSMCSCGALSREASELNESVGNVSTLDTSHTTPQKLSDIDCIIPQNIQDPLAYDSFDSEITVQSNIVPSQEDGSNLPSQGDGSYLPFQTDSIKQSSDNTTEGNINDTVKADILSENIVDSSKVIESNSEIVESSDAKPVSQTADESQKEVSEMIDTNEHESKIGSISYFPIEENAEGKLVVKGEEDTESALPKNLRVNTDIKEDLPQSQFSPLKVSAQHLNNFVNYATGLFRSTTEDQVVPDINDMKEPSSEETDNKSGQLDKQLEVENAIKLEDKPNLFQTLDKLIPKQSSVCDDPPLYLCLRVGQPKYKQVSQTCPIESYRGNKKKPEYWFSIPREKVDQLYAFFVQWTPDIYGDDDDMDPEQRGFVVFDEDDLESVENLEFVDKHFDSVQKIRKDWEIISKVEAIRRMSSLDIEENYPLPELIGDTTILSCEEHIRQLSNALPPRTIGYPWTLVYSSEVHGFSLKTLYRNMQGLDSPVLLVVEDTTGHIFGAVVNCPLKVSDHFYGTGESFLYTFYPEYKVFHWSGENNFFIKGNQESLAIGAGQGLFGLWFDGDLYHGRSHKCDTFDNDILTEAEDFCVKGFEAWAFI</sequence>
<name>A0AAN8K0Q2_PATCE</name>
<feature type="region of interest" description="Disordered" evidence="5">
    <location>
        <begin position="282"/>
        <end position="326"/>
    </location>
</feature>
<evidence type="ECO:0000259" key="6">
    <source>
        <dbReference type="PROSITE" id="PS51782"/>
    </source>
</evidence>
<dbReference type="Pfam" id="PF07534">
    <property type="entry name" value="TLD"/>
    <property type="match status" value="1"/>
</dbReference>
<feature type="compositionally biased region" description="Basic and acidic residues" evidence="5">
    <location>
        <begin position="306"/>
        <end position="316"/>
    </location>
</feature>
<feature type="domain" description="LysM" evidence="6">
    <location>
        <begin position="823"/>
        <end position="866"/>
    </location>
</feature>
<dbReference type="PROSITE" id="PS51782">
    <property type="entry name" value="LYSM"/>
    <property type="match status" value="1"/>
</dbReference>
<comment type="caution">
    <text evidence="8">The sequence shown here is derived from an EMBL/GenBank/DDBJ whole genome shotgun (WGS) entry which is preliminary data.</text>
</comment>
<proteinExistence type="inferred from homology"/>
<feature type="compositionally biased region" description="Polar residues" evidence="5">
    <location>
        <begin position="655"/>
        <end position="697"/>
    </location>
</feature>
<feature type="compositionally biased region" description="Basic residues" evidence="5">
    <location>
        <begin position="414"/>
        <end position="431"/>
    </location>
</feature>
<dbReference type="InterPro" id="IPR018392">
    <property type="entry name" value="LysM"/>
</dbReference>
<feature type="region of interest" description="Disordered" evidence="5">
    <location>
        <begin position="533"/>
        <end position="552"/>
    </location>
</feature>
<feature type="domain" description="TLDc" evidence="7">
    <location>
        <begin position="1508"/>
        <end position="1669"/>
    </location>
</feature>
<organism evidence="8 9">
    <name type="scientific">Patella caerulea</name>
    <name type="common">Rayed Mediterranean limpet</name>
    <dbReference type="NCBI Taxonomy" id="87958"/>
    <lineage>
        <taxon>Eukaryota</taxon>
        <taxon>Metazoa</taxon>
        <taxon>Spiralia</taxon>
        <taxon>Lophotrochozoa</taxon>
        <taxon>Mollusca</taxon>
        <taxon>Gastropoda</taxon>
        <taxon>Patellogastropoda</taxon>
        <taxon>Patelloidea</taxon>
        <taxon>Patellidae</taxon>
        <taxon>Patella</taxon>
    </lineage>
</organism>
<dbReference type="Proteomes" id="UP001347796">
    <property type="component" value="Unassembled WGS sequence"/>
</dbReference>
<keyword evidence="9" id="KW-1185">Reference proteome</keyword>
<comment type="subcellular location">
    <subcellularLocation>
        <location evidence="1">Mitochondrion</location>
    </subcellularLocation>
</comment>
<evidence type="ECO:0000313" key="9">
    <source>
        <dbReference type="Proteomes" id="UP001347796"/>
    </source>
</evidence>
<dbReference type="SMART" id="SM00584">
    <property type="entry name" value="TLDc"/>
    <property type="match status" value="1"/>
</dbReference>
<feature type="compositionally biased region" description="Basic and acidic residues" evidence="5">
    <location>
        <begin position="768"/>
        <end position="777"/>
    </location>
</feature>
<feature type="compositionally biased region" description="Low complexity" evidence="5">
    <location>
        <begin position="169"/>
        <end position="181"/>
    </location>
</feature>
<reference evidence="8 9" key="1">
    <citation type="submission" date="2024-01" db="EMBL/GenBank/DDBJ databases">
        <title>The genome of the rayed Mediterranean limpet Patella caerulea (Linnaeus, 1758).</title>
        <authorList>
            <person name="Anh-Thu Weber A."/>
            <person name="Halstead-Nussloch G."/>
        </authorList>
    </citation>
    <scope>NUCLEOTIDE SEQUENCE [LARGE SCALE GENOMIC DNA]</scope>
    <source>
        <strain evidence="8">AATW-2023a</strain>
        <tissue evidence="8">Whole specimen</tissue>
    </source>
</reference>
<dbReference type="PANTHER" id="PTHR23354:SF62">
    <property type="entry name" value="MUSTARD, ISOFORM V"/>
    <property type="match status" value="1"/>
</dbReference>
<feature type="compositionally biased region" description="Basic and acidic residues" evidence="5">
    <location>
        <begin position="636"/>
        <end position="654"/>
    </location>
</feature>
<accession>A0AAN8K0Q2</accession>
<comment type="similarity">
    <text evidence="2">Belongs to the OXR1 family.</text>
</comment>
<dbReference type="InterPro" id="IPR036779">
    <property type="entry name" value="LysM_dom_sf"/>
</dbReference>
<feature type="region of interest" description="Disordered" evidence="5">
    <location>
        <begin position="397"/>
        <end position="525"/>
    </location>
</feature>
<dbReference type="EMBL" id="JAZGQO010000005">
    <property type="protein sequence ID" value="KAK6186790.1"/>
    <property type="molecule type" value="Genomic_DNA"/>
</dbReference>
<feature type="compositionally biased region" description="Polar residues" evidence="5">
    <location>
        <begin position="438"/>
        <end position="448"/>
    </location>
</feature>
<evidence type="ECO:0000256" key="1">
    <source>
        <dbReference type="ARBA" id="ARBA00004173"/>
    </source>
</evidence>
<feature type="compositionally biased region" description="Basic and acidic residues" evidence="5">
    <location>
        <begin position="402"/>
        <end position="413"/>
    </location>
</feature>
<dbReference type="Gene3D" id="3.10.350.10">
    <property type="entry name" value="LysM domain"/>
    <property type="match status" value="1"/>
</dbReference>
<dbReference type="SMART" id="SM00257">
    <property type="entry name" value="LysM"/>
    <property type="match status" value="1"/>
</dbReference>
<dbReference type="CDD" id="cd00118">
    <property type="entry name" value="LysM"/>
    <property type="match status" value="1"/>
</dbReference>
<dbReference type="GO" id="GO:0006979">
    <property type="term" value="P:response to oxidative stress"/>
    <property type="evidence" value="ECO:0007669"/>
    <property type="project" value="TreeGrafter"/>
</dbReference>
<dbReference type="Pfam" id="PF01476">
    <property type="entry name" value="LysM"/>
    <property type="match status" value="1"/>
</dbReference>
<dbReference type="GO" id="GO:0005634">
    <property type="term" value="C:nucleus"/>
    <property type="evidence" value="ECO:0007669"/>
    <property type="project" value="TreeGrafter"/>
</dbReference>
<dbReference type="PROSITE" id="PS51886">
    <property type="entry name" value="TLDC"/>
    <property type="match status" value="1"/>
</dbReference>
<dbReference type="PANTHER" id="PTHR23354">
    <property type="entry name" value="NUCLEOLAR PROTEIN 7/ESTROGEN RECEPTOR COACTIVATOR-RELATED"/>
    <property type="match status" value="1"/>
</dbReference>
<evidence type="ECO:0000256" key="2">
    <source>
        <dbReference type="ARBA" id="ARBA00009540"/>
    </source>
</evidence>
<evidence type="ECO:0000256" key="3">
    <source>
        <dbReference type="ARBA" id="ARBA00023128"/>
    </source>
</evidence>
<evidence type="ECO:0000256" key="4">
    <source>
        <dbReference type="ARBA" id="ARBA00040604"/>
    </source>
</evidence>
<evidence type="ECO:0000256" key="5">
    <source>
        <dbReference type="SAM" id="MobiDB-lite"/>
    </source>
</evidence>
<feature type="region of interest" description="Disordered" evidence="5">
    <location>
        <begin position="136"/>
        <end position="188"/>
    </location>
</feature>
<feature type="compositionally biased region" description="Basic and acidic residues" evidence="5">
    <location>
        <begin position="97"/>
        <end position="106"/>
    </location>
</feature>
<dbReference type="GO" id="GO:0005739">
    <property type="term" value="C:mitochondrion"/>
    <property type="evidence" value="ECO:0007669"/>
    <property type="project" value="UniProtKB-SubCell"/>
</dbReference>
<feature type="region of interest" description="Disordered" evidence="5">
    <location>
        <begin position="636"/>
        <end position="714"/>
    </location>
</feature>
<feature type="region of interest" description="Disordered" evidence="5">
    <location>
        <begin position="765"/>
        <end position="821"/>
    </location>
</feature>
<dbReference type="SUPFAM" id="SSF54106">
    <property type="entry name" value="LysM domain"/>
    <property type="match status" value="1"/>
</dbReference>
<protein>
    <recommendedName>
        <fullName evidence="4">Oxidation resistance protein 1</fullName>
    </recommendedName>
</protein>
<feature type="region of interest" description="Disordered" evidence="5">
    <location>
        <begin position="86"/>
        <end position="107"/>
    </location>
</feature>
<feature type="compositionally biased region" description="Polar residues" evidence="5">
    <location>
        <begin position="783"/>
        <end position="806"/>
    </location>
</feature>
<gene>
    <name evidence="8" type="ORF">SNE40_006063</name>
</gene>
<keyword evidence="3" id="KW-0496">Mitochondrion</keyword>
<evidence type="ECO:0000313" key="8">
    <source>
        <dbReference type="EMBL" id="KAK6186790.1"/>
    </source>
</evidence>
<feature type="compositionally biased region" description="Polar residues" evidence="5">
    <location>
        <begin position="534"/>
        <end position="551"/>
    </location>
</feature>
<evidence type="ECO:0000259" key="7">
    <source>
        <dbReference type="PROSITE" id="PS51886"/>
    </source>
</evidence>